<name>A0A316TG32_9ACTN</name>
<evidence type="ECO:0000259" key="3">
    <source>
        <dbReference type="Pfam" id="PF00144"/>
    </source>
</evidence>
<feature type="signal peptide" evidence="2">
    <location>
        <begin position="1"/>
        <end position="19"/>
    </location>
</feature>
<protein>
    <submittedName>
        <fullName evidence="4">Serine hydrolase</fullName>
    </submittedName>
</protein>
<feature type="chain" id="PRO_5039004640" evidence="2">
    <location>
        <begin position="20"/>
        <end position="373"/>
    </location>
</feature>
<feature type="compositionally biased region" description="Low complexity" evidence="1">
    <location>
        <begin position="31"/>
        <end position="42"/>
    </location>
</feature>
<evidence type="ECO:0000256" key="2">
    <source>
        <dbReference type="SAM" id="SignalP"/>
    </source>
</evidence>
<dbReference type="GO" id="GO:0016787">
    <property type="term" value="F:hydrolase activity"/>
    <property type="evidence" value="ECO:0007669"/>
    <property type="project" value="UniProtKB-KW"/>
</dbReference>
<evidence type="ECO:0000313" key="5">
    <source>
        <dbReference type="Proteomes" id="UP000245507"/>
    </source>
</evidence>
<dbReference type="EMBL" id="QGDD01000002">
    <property type="protein sequence ID" value="PWN03493.1"/>
    <property type="molecule type" value="Genomic_DNA"/>
</dbReference>
<gene>
    <name evidence="4" type="ORF">DJ010_05085</name>
</gene>
<dbReference type="SUPFAM" id="SSF56601">
    <property type="entry name" value="beta-lactamase/transpeptidase-like"/>
    <property type="match status" value="1"/>
</dbReference>
<dbReference type="PANTHER" id="PTHR46825:SF9">
    <property type="entry name" value="BETA-LACTAMASE-RELATED DOMAIN-CONTAINING PROTEIN"/>
    <property type="match status" value="1"/>
</dbReference>
<comment type="caution">
    <text evidence="4">The sequence shown here is derived from an EMBL/GenBank/DDBJ whole genome shotgun (WGS) entry which is preliminary data.</text>
</comment>
<keyword evidence="4" id="KW-0378">Hydrolase</keyword>
<dbReference type="InterPro" id="IPR012338">
    <property type="entry name" value="Beta-lactam/transpept-like"/>
</dbReference>
<evidence type="ECO:0000256" key="1">
    <source>
        <dbReference type="SAM" id="MobiDB-lite"/>
    </source>
</evidence>
<feature type="region of interest" description="Disordered" evidence="1">
    <location>
        <begin position="25"/>
        <end position="49"/>
    </location>
</feature>
<dbReference type="InterPro" id="IPR001466">
    <property type="entry name" value="Beta-lactam-related"/>
</dbReference>
<feature type="domain" description="Beta-lactamase-related" evidence="3">
    <location>
        <begin position="59"/>
        <end position="353"/>
    </location>
</feature>
<accession>A0A316TG32</accession>
<dbReference type="RefSeq" id="WP_109692580.1">
    <property type="nucleotide sequence ID" value="NZ_QGDD01000002.1"/>
</dbReference>
<organism evidence="4 5">
    <name type="scientific">Nocardioides silvaticus</name>
    <dbReference type="NCBI Taxonomy" id="2201891"/>
    <lineage>
        <taxon>Bacteria</taxon>
        <taxon>Bacillati</taxon>
        <taxon>Actinomycetota</taxon>
        <taxon>Actinomycetes</taxon>
        <taxon>Propionibacteriales</taxon>
        <taxon>Nocardioidaceae</taxon>
        <taxon>Nocardioides</taxon>
    </lineage>
</organism>
<keyword evidence="5" id="KW-1185">Reference proteome</keyword>
<keyword evidence="2" id="KW-0732">Signal</keyword>
<dbReference type="Pfam" id="PF00144">
    <property type="entry name" value="Beta-lactamase"/>
    <property type="match status" value="1"/>
</dbReference>
<proteinExistence type="predicted"/>
<dbReference type="AlphaFoldDB" id="A0A316TG32"/>
<dbReference type="Gene3D" id="3.40.710.10">
    <property type="entry name" value="DD-peptidase/beta-lactamase superfamily"/>
    <property type="match status" value="1"/>
</dbReference>
<dbReference type="OrthoDB" id="9809635at2"/>
<dbReference type="Proteomes" id="UP000245507">
    <property type="component" value="Unassembled WGS sequence"/>
</dbReference>
<evidence type="ECO:0000313" key="4">
    <source>
        <dbReference type="EMBL" id="PWN03493.1"/>
    </source>
</evidence>
<sequence>MHARLTGATALLAAALAVAACDDAADPAPAPASSEPTTSTADELPVGDLGLDLPAGSSGSVSAVVDGEVVSCDGWGESGCDTVHDIGSVTKQFTAAAVVKLASQGRLAVTDGLGRWFADVPPDKRDITVRHLLTHTAGLVDALGDDYDPLDRDAMVAGALGSRLRSEPGRRYHYSNLGYSLLAAIVEEASGQDYEAYLRAELFEPAGMTRTGYVLPDWDDEEVALEYDARDRSQGRPFDHPWAEDGPYWNLRGNGGILSTAGDMSRWLAALDGEAVLDEAAKAELFRPRAQEEPGGSTRYAYGWVVAEAPFGTVEWHNGGNDWSYAEITRLPGSDVSFFWVTNHVRSRAGDWDLDRLRPSLTEQLAERLVDPA</sequence>
<dbReference type="PANTHER" id="PTHR46825">
    <property type="entry name" value="D-ALANYL-D-ALANINE-CARBOXYPEPTIDASE/ENDOPEPTIDASE AMPH"/>
    <property type="match status" value="1"/>
</dbReference>
<reference evidence="4 5" key="1">
    <citation type="submission" date="2018-05" db="EMBL/GenBank/DDBJ databases">
        <title>Nocardioides silvaticus genome.</title>
        <authorList>
            <person name="Li C."/>
            <person name="Wang G."/>
        </authorList>
    </citation>
    <scope>NUCLEOTIDE SEQUENCE [LARGE SCALE GENOMIC DNA]</scope>
    <source>
        <strain evidence="4 5">CCTCC AB 2018079</strain>
    </source>
</reference>
<dbReference type="InterPro" id="IPR050491">
    <property type="entry name" value="AmpC-like"/>
</dbReference>
<dbReference type="PROSITE" id="PS51257">
    <property type="entry name" value="PROKAR_LIPOPROTEIN"/>
    <property type="match status" value="1"/>
</dbReference>